<dbReference type="AlphaFoldDB" id="A0AAN7PNR6"/>
<dbReference type="CDD" id="cd20353">
    <property type="entry name" value="Rcat_RBR_RNF216"/>
    <property type="match status" value="1"/>
</dbReference>
<feature type="region of interest" description="Disordered" evidence="8">
    <location>
        <begin position="917"/>
        <end position="936"/>
    </location>
</feature>
<proteinExistence type="predicted"/>
<keyword evidence="6" id="KW-0833">Ubl conjugation pathway</keyword>
<keyword evidence="3" id="KW-0479">Metal-binding</keyword>
<dbReference type="SUPFAM" id="SSF57850">
    <property type="entry name" value="RING/U-box"/>
    <property type="match status" value="2"/>
</dbReference>
<keyword evidence="2" id="KW-0808">Transferase</keyword>
<dbReference type="Gene3D" id="1.20.120.1750">
    <property type="match status" value="1"/>
</dbReference>
<keyword evidence="11" id="KW-1185">Reference proteome</keyword>
<dbReference type="InterPro" id="IPR051628">
    <property type="entry name" value="LUBAC_E3_Ligases"/>
</dbReference>
<sequence length="936" mass="107548">MSELIEEADKLSRIVSEWDLEFIVQALNQHAHKDAPERKLLVLEDYFRSTELNVPVEILNKDVDVIKELFPEYSRDYLLNLLQTVGSEKNRLRIITKILINDKRNGAQKRAVCEDIPDNVYSKKIKISNDTDVIEEDNVAQSSSLESNSTIIYLPEEIVCEKTVEIVTPEEIICEKTVEIADSSITNNSHLDQPSTSKFNLEDFISSELEKLAKPTLNPISTNNEIAQDPVLNIPDLTNKKKNGFNIYKHLQEIFPEVSYKVIKSVCKSYSINKYIRPCDAIMNEIVKKLLSHQSGDAKIVDSSNLQMNLNLDWAPIQQAESNLSVPLEISNNEEPIIIEDYASENNMVMETDELDEVEDNSLVYPLMEMFPEACPQYIRNLCRGKKNTNGVLDQLISSLLENEYPKRFKSNSPPRVLDASEQLEIMKNILVDADPDYLQMHCDSLIDKPDKLKEFIEKALEKRNYPTMKDFLRRQQISAQQKQYTTDFSIEKFLEVIPSPFEYFRDREKKLSNFDNESLHYAMRYLRNKFNTLTLRAIRDSFSKNNRNFLSTCYELSQIPLSLRMKSTRQKCLMPEVITNIPLLQEIAFFEHQSEILVYLNEKKLQDQVERAQTKAAGLMKTCFCCFDDEVMPKEVVTCEVGCVFCKSCVQKGVEVVFGEGKLDFACLSDCSSYFSLQALQAVLTPKMFSAIALKKQVQEVKAAGIDDLESCPFCEFVTIPARDDKLFRCLNPECMKESCRQCKEPSHVPLRCDEVENDQEVKTRTYIENKMTEALLRTCYKCGMKFIKEDGCNKMTCSCGALMCYVCGKPVKDYKHFNGLGGDKTELCPLYSDTNQLHREAVLKGAETAKNEIGVTDSQLKINPASDIQDHYKVLPKGPTLGMPPLNPFNQLPQQEILLQRRQLMMLERHLLGVRRGQRGNHHHHHRHQHNRDH</sequence>
<evidence type="ECO:0000256" key="3">
    <source>
        <dbReference type="ARBA" id="ARBA00022723"/>
    </source>
</evidence>
<dbReference type="GO" id="GO:0008270">
    <property type="term" value="F:zinc ion binding"/>
    <property type="evidence" value="ECO:0007669"/>
    <property type="project" value="UniProtKB-KW"/>
</dbReference>
<dbReference type="Pfam" id="PF26200">
    <property type="entry name" value="Rcat_RNF216"/>
    <property type="match status" value="1"/>
</dbReference>
<evidence type="ECO:0000313" key="11">
    <source>
        <dbReference type="Proteomes" id="UP001353858"/>
    </source>
</evidence>
<feature type="domain" description="RING-type" evidence="9">
    <location>
        <begin position="620"/>
        <end position="830"/>
    </location>
</feature>
<evidence type="ECO:0000256" key="1">
    <source>
        <dbReference type="ARBA" id="ARBA00004906"/>
    </source>
</evidence>
<evidence type="ECO:0000313" key="10">
    <source>
        <dbReference type="EMBL" id="KAK4872689.1"/>
    </source>
</evidence>
<keyword evidence="4" id="KW-0677">Repeat</keyword>
<comment type="pathway">
    <text evidence="1">Protein modification; protein ubiquitination.</text>
</comment>
<evidence type="ECO:0000256" key="6">
    <source>
        <dbReference type="ARBA" id="ARBA00022786"/>
    </source>
</evidence>
<keyword evidence="7" id="KW-0862">Zinc</keyword>
<dbReference type="InterPro" id="IPR047545">
    <property type="entry name" value="BRcat_RBR_RNF216"/>
</dbReference>
<dbReference type="InterPro" id="IPR047546">
    <property type="entry name" value="Rcat_RBR_RNF216"/>
</dbReference>
<protein>
    <recommendedName>
        <fullName evidence="9">RING-type domain-containing protein</fullName>
    </recommendedName>
</protein>
<reference evidence="11" key="1">
    <citation type="submission" date="2023-01" db="EMBL/GenBank/DDBJ databases">
        <title>Key to firefly adult light organ development and bioluminescence: homeobox transcription factors regulate luciferase expression and transportation to peroxisome.</title>
        <authorList>
            <person name="Fu X."/>
        </authorList>
    </citation>
    <scope>NUCLEOTIDE SEQUENCE [LARGE SCALE GENOMIC DNA]</scope>
</reference>
<evidence type="ECO:0000256" key="2">
    <source>
        <dbReference type="ARBA" id="ARBA00022679"/>
    </source>
</evidence>
<name>A0AAN7PNR6_9COLE</name>
<dbReference type="PANTHER" id="PTHR22770:SF47">
    <property type="entry name" value="E3 UBIQUITIN-PROTEIN LIGASE RNF216"/>
    <property type="match status" value="1"/>
</dbReference>
<evidence type="ECO:0000256" key="4">
    <source>
        <dbReference type="ARBA" id="ARBA00022737"/>
    </source>
</evidence>
<dbReference type="PROSITE" id="PS51873">
    <property type="entry name" value="TRIAD"/>
    <property type="match status" value="1"/>
</dbReference>
<evidence type="ECO:0000256" key="5">
    <source>
        <dbReference type="ARBA" id="ARBA00022771"/>
    </source>
</evidence>
<dbReference type="InterPro" id="IPR044066">
    <property type="entry name" value="TRIAD_supradom"/>
</dbReference>
<dbReference type="PANTHER" id="PTHR22770">
    <property type="entry name" value="UBIQUITIN CONJUGATING ENZYME 7 INTERACTING PROTEIN-RELATED"/>
    <property type="match status" value="1"/>
</dbReference>
<dbReference type="Proteomes" id="UP001353858">
    <property type="component" value="Unassembled WGS sequence"/>
</dbReference>
<evidence type="ECO:0000259" key="9">
    <source>
        <dbReference type="PROSITE" id="PS51873"/>
    </source>
</evidence>
<dbReference type="CDD" id="cd20339">
    <property type="entry name" value="BRcat_RBR_RNF216"/>
    <property type="match status" value="1"/>
</dbReference>
<dbReference type="GO" id="GO:0016740">
    <property type="term" value="F:transferase activity"/>
    <property type="evidence" value="ECO:0007669"/>
    <property type="project" value="UniProtKB-KW"/>
</dbReference>
<accession>A0AAN7PNR6</accession>
<evidence type="ECO:0000256" key="8">
    <source>
        <dbReference type="SAM" id="MobiDB-lite"/>
    </source>
</evidence>
<organism evidence="10 11">
    <name type="scientific">Aquatica leii</name>
    <dbReference type="NCBI Taxonomy" id="1421715"/>
    <lineage>
        <taxon>Eukaryota</taxon>
        <taxon>Metazoa</taxon>
        <taxon>Ecdysozoa</taxon>
        <taxon>Arthropoda</taxon>
        <taxon>Hexapoda</taxon>
        <taxon>Insecta</taxon>
        <taxon>Pterygota</taxon>
        <taxon>Neoptera</taxon>
        <taxon>Endopterygota</taxon>
        <taxon>Coleoptera</taxon>
        <taxon>Polyphaga</taxon>
        <taxon>Elateriformia</taxon>
        <taxon>Elateroidea</taxon>
        <taxon>Lampyridae</taxon>
        <taxon>Luciolinae</taxon>
        <taxon>Aquatica</taxon>
    </lineage>
</organism>
<dbReference type="EMBL" id="JARPUR010000007">
    <property type="protein sequence ID" value="KAK4872689.1"/>
    <property type="molecule type" value="Genomic_DNA"/>
</dbReference>
<comment type="caution">
    <text evidence="10">The sequence shown here is derived from an EMBL/GenBank/DDBJ whole genome shotgun (WGS) entry which is preliminary data.</text>
</comment>
<keyword evidence="5" id="KW-0863">Zinc-finger</keyword>
<gene>
    <name evidence="10" type="ORF">RN001_014718</name>
</gene>
<evidence type="ECO:0000256" key="7">
    <source>
        <dbReference type="ARBA" id="ARBA00022833"/>
    </source>
</evidence>